<accession>A0A518EMI9</accession>
<dbReference type="InterPro" id="IPR045618">
    <property type="entry name" value="DUF6444"/>
</dbReference>
<evidence type="ECO:0000313" key="5">
    <source>
        <dbReference type="Proteomes" id="UP000320390"/>
    </source>
</evidence>
<feature type="compositionally biased region" description="Polar residues" evidence="1">
    <location>
        <begin position="44"/>
        <end position="57"/>
    </location>
</feature>
<feature type="compositionally biased region" description="Basic residues" evidence="1">
    <location>
        <begin position="62"/>
        <end position="73"/>
    </location>
</feature>
<feature type="region of interest" description="Disordered" evidence="1">
    <location>
        <begin position="29"/>
        <end position="92"/>
    </location>
</feature>
<organism evidence="4 5">
    <name type="scientific">Saltatorellus ferox</name>
    <dbReference type="NCBI Taxonomy" id="2528018"/>
    <lineage>
        <taxon>Bacteria</taxon>
        <taxon>Pseudomonadati</taxon>
        <taxon>Planctomycetota</taxon>
        <taxon>Planctomycetia</taxon>
        <taxon>Planctomycetia incertae sedis</taxon>
        <taxon>Saltatorellus</taxon>
    </lineage>
</organism>
<proteinExistence type="predicted"/>
<dbReference type="PANTHER" id="PTHR33678">
    <property type="entry name" value="BLL1576 PROTEIN"/>
    <property type="match status" value="1"/>
</dbReference>
<dbReference type="AlphaFoldDB" id="A0A518EMI9"/>
<name>A0A518EMI9_9BACT</name>
<dbReference type="Pfam" id="PF03050">
    <property type="entry name" value="DDE_Tnp_IS66"/>
    <property type="match status" value="1"/>
</dbReference>
<dbReference type="Pfam" id="PF20042">
    <property type="entry name" value="DUF6444"/>
    <property type="match status" value="1"/>
</dbReference>
<feature type="domain" description="Transposase IS66 central" evidence="2">
    <location>
        <begin position="160"/>
        <end position="425"/>
    </location>
</feature>
<evidence type="ECO:0000313" key="4">
    <source>
        <dbReference type="EMBL" id="QDV05314.1"/>
    </source>
</evidence>
<protein>
    <submittedName>
        <fullName evidence="4">Transposase IS66 family protein</fullName>
    </submittedName>
</protein>
<gene>
    <name evidence="4" type="ORF">Poly30_08100</name>
</gene>
<dbReference type="EMBL" id="CP036434">
    <property type="protein sequence ID" value="QDV05314.1"/>
    <property type="molecule type" value="Genomic_DNA"/>
</dbReference>
<sequence length="467" mass="51939">MSEETIKELRAEVKELRERVNDLLGVVERQGAEIKRLKARKPTTSRNSSKPPSSDNPFVSRPSKKRPSGKKRGGQPGHLGRGRDQAAPEDVDEVKVVKPDQCGSCSALLTGEDPSPRRHQIIDIPPVDPTILEVQLHTLLCDSCGAETKADLPDDLHASNFGPHLSALVVTLTGDKRMSRRNVQEFTRDWYSIEISLGAITNIEQRMSSGFERGHSQAMSAVAESAVKHADETPWKQSGALGWMWVAASALATVFLIRSSRATEVARELLGDEPTGITISDRYSGYLFINLDQRQVCLAHLSRDFVRMAEGEPDFRWIGARLSNALEEVFRLWHLFKGGDIKRPLLQRWTSQLRARMFALLDEGARSSGYETPGMCRGILKTEPAMWTYLYHAGVEPTNNVGEQKARIGVMYRKVSQGTRSDRGSRFVERVLTTSATLRQQGRSVAQHIVDVAHTVLTGAPEPDLIK</sequence>
<keyword evidence="5" id="KW-1185">Reference proteome</keyword>
<dbReference type="InterPro" id="IPR004291">
    <property type="entry name" value="Transposase_IS66_central"/>
</dbReference>
<evidence type="ECO:0000256" key="1">
    <source>
        <dbReference type="SAM" id="MobiDB-lite"/>
    </source>
</evidence>
<dbReference type="NCBIfam" id="NF033517">
    <property type="entry name" value="transpos_IS66"/>
    <property type="match status" value="1"/>
</dbReference>
<dbReference type="PANTHER" id="PTHR33678:SF2">
    <property type="match status" value="1"/>
</dbReference>
<evidence type="ECO:0000259" key="3">
    <source>
        <dbReference type="Pfam" id="PF20042"/>
    </source>
</evidence>
<feature type="domain" description="DUF6444" evidence="3">
    <location>
        <begin position="6"/>
        <end position="83"/>
    </location>
</feature>
<evidence type="ECO:0000259" key="2">
    <source>
        <dbReference type="Pfam" id="PF03050"/>
    </source>
</evidence>
<dbReference type="Proteomes" id="UP000320390">
    <property type="component" value="Chromosome"/>
</dbReference>
<reference evidence="4 5" key="1">
    <citation type="submission" date="2019-02" db="EMBL/GenBank/DDBJ databases">
        <title>Deep-cultivation of Planctomycetes and their phenomic and genomic characterization uncovers novel biology.</title>
        <authorList>
            <person name="Wiegand S."/>
            <person name="Jogler M."/>
            <person name="Boedeker C."/>
            <person name="Pinto D."/>
            <person name="Vollmers J."/>
            <person name="Rivas-Marin E."/>
            <person name="Kohn T."/>
            <person name="Peeters S.H."/>
            <person name="Heuer A."/>
            <person name="Rast P."/>
            <person name="Oberbeckmann S."/>
            <person name="Bunk B."/>
            <person name="Jeske O."/>
            <person name="Meyerdierks A."/>
            <person name="Storesund J.E."/>
            <person name="Kallscheuer N."/>
            <person name="Luecker S."/>
            <person name="Lage O.M."/>
            <person name="Pohl T."/>
            <person name="Merkel B.J."/>
            <person name="Hornburger P."/>
            <person name="Mueller R.-W."/>
            <person name="Bruemmer F."/>
            <person name="Labrenz M."/>
            <person name="Spormann A.M."/>
            <person name="Op den Camp H."/>
            <person name="Overmann J."/>
            <person name="Amann R."/>
            <person name="Jetten M.S.M."/>
            <person name="Mascher T."/>
            <person name="Medema M.H."/>
            <person name="Devos D.P."/>
            <person name="Kaster A.-K."/>
            <person name="Ovreas L."/>
            <person name="Rohde M."/>
            <person name="Galperin M.Y."/>
            <person name="Jogler C."/>
        </authorList>
    </citation>
    <scope>NUCLEOTIDE SEQUENCE [LARGE SCALE GENOMIC DNA]</scope>
    <source>
        <strain evidence="4 5">Poly30</strain>
    </source>
</reference>
<dbReference type="InterPro" id="IPR052344">
    <property type="entry name" value="Transposase-related"/>
</dbReference>